<evidence type="ECO:0000313" key="1">
    <source>
        <dbReference type="EMBL" id="KAB2608445.1"/>
    </source>
</evidence>
<dbReference type="AlphaFoldDB" id="A0A5N5FZ84"/>
<evidence type="ECO:0000313" key="2">
    <source>
        <dbReference type="Proteomes" id="UP000327157"/>
    </source>
</evidence>
<organism evidence="1 2">
    <name type="scientific">Pyrus ussuriensis x Pyrus communis</name>
    <dbReference type="NCBI Taxonomy" id="2448454"/>
    <lineage>
        <taxon>Eukaryota</taxon>
        <taxon>Viridiplantae</taxon>
        <taxon>Streptophyta</taxon>
        <taxon>Embryophyta</taxon>
        <taxon>Tracheophyta</taxon>
        <taxon>Spermatophyta</taxon>
        <taxon>Magnoliopsida</taxon>
        <taxon>eudicotyledons</taxon>
        <taxon>Gunneridae</taxon>
        <taxon>Pentapetalae</taxon>
        <taxon>rosids</taxon>
        <taxon>fabids</taxon>
        <taxon>Rosales</taxon>
        <taxon>Rosaceae</taxon>
        <taxon>Amygdaloideae</taxon>
        <taxon>Maleae</taxon>
        <taxon>Pyrus</taxon>
    </lineage>
</organism>
<proteinExistence type="predicted"/>
<name>A0A5N5FZ84_9ROSA</name>
<reference evidence="1 2" key="1">
    <citation type="submission" date="2019-09" db="EMBL/GenBank/DDBJ databases">
        <authorList>
            <person name="Ou C."/>
        </authorList>
    </citation>
    <scope>NUCLEOTIDE SEQUENCE [LARGE SCALE GENOMIC DNA]</scope>
    <source>
        <strain evidence="1">S2</strain>
        <tissue evidence="1">Leaf</tissue>
    </source>
</reference>
<accession>A0A5N5FZ84</accession>
<comment type="caution">
    <text evidence="1">The sequence shown here is derived from an EMBL/GenBank/DDBJ whole genome shotgun (WGS) entry which is preliminary data.</text>
</comment>
<dbReference type="Proteomes" id="UP000327157">
    <property type="component" value="Chromosome 14"/>
</dbReference>
<dbReference type="EMBL" id="SMOL01000553">
    <property type="protein sequence ID" value="KAB2608445.1"/>
    <property type="molecule type" value="Genomic_DNA"/>
</dbReference>
<keyword evidence="2" id="KW-1185">Reference proteome</keyword>
<sequence>MSTLIGQVSPLAQGTQNLKVSTQAFMNKTDHSFLPSQVVVNLKDLNNVQVNVITLRNGNELKSTKEPQQIDELSVVQQEEGKDYHELNSNPKVERYAPPMPYPRRFVNSKEQLEKKFLETIKNLEIAIPFFKAIKHIPSYAKFIKELCTNKRMVELNAMVAFSEKVSSVLQRKLPPRRRILEALPFHAKLVQ</sequence>
<reference evidence="2" key="2">
    <citation type="submission" date="2019-10" db="EMBL/GenBank/DDBJ databases">
        <title>A de novo genome assembly of a pear dwarfing rootstock.</title>
        <authorList>
            <person name="Wang F."/>
            <person name="Wang J."/>
            <person name="Li S."/>
            <person name="Zhang Y."/>
            <person name="Fang M."/>
            <person name="Ma L."/>
            <person name="Zhao Y."/>
            <person name="Jiang S."/>
        </authorList>
    </citation>
    <scope>NUCLEOTIDE SEQUENCE [LARGE SCALE GENOMIC DNA]</scope>
</reference>
<protein>
    <submittedName>
        <fullName evidence="1">Uncharacterized protein</fullName>
    </submittedName>
</protein>
<gene>
    <name evidence="1" type="ORF">D8674_011613</name>
</gene>
<reference evidence="1 2" key="3">
    <citation type="submission" date="2019-11" db="EMBL/GenBank/DDBJ databases">
        <title>A de novo genome assembly of a pear dwarfing rootstock.</title>
        <authorList>
            <person name="Wang F."/>
            <person name="Wang J."/>
            <person name="Li S."/>
            <person name="Zhang Y."/>
            <person name="Fang M."/>
            <person name="Ma L."/>
            <person name="Zhao Y."/>
            <person name="Jiang S."/>
        </authorList>
    </citation>
    <scope>NUCLEOTIDE SEQUENCE [LARGE SCALE GENOMIC DNA]</scope>
    <source>
        <strain evidence="1">S2</strain>
        <tissue evidence="1">Leaf</tissue>
    </source>
</reference>
<dbReference type="OrthoDB" id="1194612at2759"/>